<evidence type="ECO:0000313" key="4">
    <source>
        <dbReference type="Proteomes" id="UP000027442"/>
    </source>
</evidence>
<dbReference type="eggNOG" id="COG3103">
    <property type="taxonomic scope" value="Bacteria"/>
</dbReference>
<gene>
    <name evidence="3" type="ORF">HMPREF1991_00754</name>
</gene>
<evidence type="ECO:0000256" key="1">
    <source>
        <dbReference type="SAM" id="SignalP"/>
    </source>
</evidence>
<dbReference type="PROSITE" id="PS51781">
    <property type="entry name" value="SH3B"/>
    <property type="match status" value="1"/>
</dbReference>
<comment type="caution">
    <text evidence="3">The sequence shown here is derived from an EMBL/GenBank/DDBJ whole genome shotgun (WGS) entry which is preliminary data.</text>
</comment>
<keyword evidence="1" id="KW-0732">Signal</keyword>
<feature type="chain" id="PRO_5001665519" evidence="1">
    <location>
        <begin position="23"/>
        <end position="398"/>
    </location>
</feature>
<sequence>MKMVRLLLIIASVFLTACMSRASQKTITKRKTRLACFERLDAAEANKRILEAYIKKRGYKVPSYQEFRDKCLFLLGVSLNKTPEDYAYNISSQMEYTINEPARLIYTEAENLFYQPQINGEPTEEEAIKTLENKENGIGDKLIAYNKLLFNDDDATLAYFMNHQEDAIEVVYNLDYEKKTILTKKAITFACQTDVYTEDMEDILFYKNKERGFRKNFIAEIYQQCCPDNTKMEPFEDLVDAYHKNFIKLNYAQPVKDECLVWLIDCLIDFDEKHPEYFAKLTDTKSYQHLSNFIGVDKQLVQRLTTRDFYKNSKLRKLVSDIKLITQSTEGFTDYYISDSDGYCNIRKSKGLSAQIIKRITSGCFVNVLEKQGNWWKVQTKDGVIGYMHKSRIRRALK</sequence>
<protein>
    <submittedName>
        <fullName evidence="3">SH3 domain protein</fullName>
    </submittedName>
</protein>
<accession>A0A069QK22</accession>
<name>A0A069QK22_HOYLO</name>
<feature type="signal peptide" evidence="1">
    <location>
        <begin position="1"/>
        <end position="22"/>
    </location>
</feature>
<dbReference type="HOGENOM" id="CLU_057507_0_0_10"/>
<dbReference type="SMART" id="SM00287">
    <property type="entry name" value="SH3b"/>
    <property type="match status" value="1"/>
</dbReference>
<dbReference type="InterPro" id="IPR003646">
    <property type="entry name" value="SH3-like_bac-type"/>
</dbReference>
<dbReference type="AlphaFoldDB" id="A0A069QK22"/>
<reference evidence="3 4" key="1">
    <citation type="submission" date="2013-08" db="EMBL/GenBank/DDBJ databases">
        <authorList>
            <person name="Weinstock G."/>
            <person name="Sodergren E."/>
            <person name="Wylie T."/>
            <person name="Fulton L."/>
            <person name="Fulton R."/>
            <person name="Fronick C."/>
            <person name="O'Laughlin M."/>
            <person name="Godfrey J."/>
            <person name="Miner T."/>
            <person name="Herter B."/>
            <person name="Appelbaum E."/>
            <person name="Cordes M."/>
            <person name="Lek S."/>
            <person name="Wollam A."/>
            <person name="Pepin K.H."/>
            <person name="Palsikar V.B."/>
            <person name="Mitreva M."/>
            <person name="Wilson R.K."/>
        </authorList>
    </citation>
    <scope>NUCLEOTIDE SEQUENCE [LARGE SCALE GENOMIC DNA]</scope>
    <source>
        <strain evidence="3 4">ATCC 15930</strain>
    </source>
</reference>
<dbReference type="EMBL" id="JNGW01000024">
    <property type="protein sequence ID" value="KDR53198.1"/>
    <property type="molecule type" value="Genomic_DNA"/>
</dbReference>
<dbReference type="PROSITE" id="PS51257">
    <property type="entry name" value="PROKAR_LIPOPROTEIN"/>
    <property type="match status" value="1"/>
</dbReference>
<evidence type="ECO:0000259" key="2">
    <source>
        <dbReference type="PROSITE" id="PS51781"/>
    </source>
</evidence>
<dbReference type="Pfam" id="PF08239">
    <property type="entry name" value="SH3_3"/>
    <property type="match status" value="1"/>
</dbReference>
<feature type="domain" description="SH3b" evidence="2">
    <location>
        <begin position="332"/>
        <end position="397"/>
    </location>
</feature>
<keyword evidence="4" id="KW-1185">Reference proteome</keyword>
<evidence type="ECO:0000313" key="3">
    <source>
        <dbReference type="EMBL" id="KDR53198.1"/>
    </source>
</evidence>
<dbReference type="Gene3D" id="2.30.30.40">
    <property type="entry name" value="SH3 Domains"/>
    <property type="match status" value="1"/>
</dbReference>
<dbReference type="Proteomes" id="UP000027442">
    <property type="component" value="Unassembled WGS sequence"/>
</dbReference>
<dbReference type="PATRIC" id="fig|1122985.7.peg.781"/>
<proteinExistence type="predicted"/>
<organism evidence="3 4">
    <name type="scientific">Hoylesella loescheii DSM 19665 = JCM 12249 = ATCC 15930</name>
    <dbReference type="NCBI Taxonomy" id="1122985"/>
    <lineage>
        <taxon>Bacteria</taxon>
        <taxon>Pseudomonadati</taxon>
        <taxon>Bacteroidota</taxon>
        <taxon>Bacteroidia</taxon>
        <taxon>Bacteroidales</taxon>
        <taxon>Prevotellaceae</taxon>
        <taxon>Hoylesella</taxon>
    </lineage>
</organism>
<dbReference type="RefSeq" id="WP_018968287.1">
    <property type="nucleotide sequence ID" value="NZ_KB899224.1"/>
</dbReference>